<proteinExistence type="inferred from homology"/>
<dbReference type="Pfam" id="PF04542">
    <property type="entry name" value="Sigma70_r2"/>
    <property type="match status" value="1"/>
</dbReference>
<dbReference type="Proteomes" id="UP001597532">
    <property type="component" value="Unassembled WGS sequence"/>
</dbReference>
<protein>
    <submittedName>
        <fullName evidence="6">RNA polymerase sigma-70 factor</fullName>
    </submittedName>
</protein>
<dbReference type="RefSeq" id="WP_251806687.1">
    <property type="nucleotide sequence ID" value="NZ_CP166679.1"/>
</dbReference>
<dbReference type="PANTHER" id="PTHR43133">
    <property type="entry name" value="RNA POLYMERASE ECF-TYPE SIGMA FACTO"/>
    <property type="match status" value="1"/>
</dbReference>
<comment type="similarity">
    <text evidence="1">Belongs to the sigma-70 factor family. ECF subfamily.</text>
</comment>
<evidence type="ECO:0000256" key="1">
    <source>
        <dbReference type="ARBA" id="ARBA00010641"/>
    </source>
</evidence>
<evidence type="ECO:0000256" key="4">
    <source>
        <dbReference type="ARBA" id="ARBA00023163"/>
    </source>
</evidence>
<dbReference type="SUPFAM" id="SSF88946">
    <property type="entry name" value="Sigma2 domain of RNA polymerase sigma factors"/>
    <property type="match status" value="1"/>
</dbReference>
<dbReference type="InterPro" id="IPR014284">
    <property type="entry name" value="RNA_pol_sigma-70_dom"/>
</dbReference>
<dbReference type="InterPro" id="IPR013324">
    <property type="entry name" value="RNA_pol_sigma_r3/r4-like"/>
</dbReference>
<dbReference type="PANTHER" id="PTHR43133:SF46">
    <property type="entry name" value="RNA POLYMERASE SIGMA-70 FACTOR ECF SUBFAMILY"/>
    <property type="match status" value="1"/>
</dbReference>
<comment type="caution">
    <text evidence="6">The sequence shown here is derived from an EMBL/GenBank/DDBJ whole genome shotgun (WGS) entry which is preliminary data.</text>
</comment>
<dbReference type="Gene3D" id="1.10.1740.10">
    <property type="match status" value="1"/>
</dbReference>
<dbReference type="InterPro" id="IPR013249">
    <property type="entry name" value="RNA_pol_sigma70_r4_t2"/>
</dbReference>
<evidence type="ECO:0000313" key="6">
    <source>
        <dbReference type="EMBL" id="MFD2790611.1"/>
    </source>
</evidence>
<organism evidence="6 7">
    <name type="scientific">Arenibacter antarcticus</name>
    <dbReference type="NCBI Taxonomy" id="2040469"/>
    <lineage>
        <taxon>Bacteria</taxon>
        <taxon>Pseudomonadati</taxon>
        <taxon>Bacteroidota</taxon>
        <taxon>Flavobacteriia</taxon>
        <taxon>Flavobacteriales</taxon>
        <taxon>Flavobacteriaceae</taxon>
        <taxon>Arenibacter</taxon>
    </lineage>
</organism>
<dbReference type="InterPro" id="IPR013325">
    <property type="entry name" value="RNA_pol_sigma_r2"/>
</dbReference>
<keyword evidence="4" id="KW-0804">Transcription</keyword>
<dbReference type="InterPro" id="IPR000792">
    <property type="entry name" value="Tscrpt_reg_LuxR_C"/>
</dbReference>
<keyword evidence="2" id="KW-0805">Transcription regulation</keyword>
<gene>
    <name evidence="6" type="ORF">ACFS1K_12630</name>
</gene>
<dbReference type="InterPro" id="IPR039425">
    <property type="entry name" value="RNA_pol_sigma-70-like"/>
</dbReference>
<keyword evidence="3" id="KW-0731">Sigma factor</keyword>
<dbReference type="EMBL" id="JBHUOK010000030">
    <property type="protein sequence ID" value="MFD2790611.1"/>
    <property type="molecule type" value="Genomic_DNA"/>
</dbReference>
<evidence type="ECO:0000256" key="3">
    <source>
        <dbReference type="ARBA" id="ARBA00023082"/>
    </source>
</evidence>
<dbReference type="Gene3D" id="1.10.10.10">
    <property type="entry name" value="Winged helix-like DNA-binding domain superfamily/Winged helix DNA-binding domain"/>
    <property type="match status" value="1"/>
</dbReference>
<name>A0ABW5VHW1_9FLAO</name>
<dbReference type="NCBIfam" id="TIGR02985">
    <property type="entry name" value="Sig70_bacteroi1"/>
    <property type="match status" value="1"/>
</dbReference>
<evidence type="ECO:0000259" key="5">
    <source>
        <dbReference type="SMART" id="SM00421"/>
    </source>
</evidence>
<reference evidence="7" key="1">
    <citation type="journal article" date="2019" name="Int. J. Syst. Evol. Microbiol.">
        <title>The Global Catalogue of Microorganisms (GCM) 10K type strain sequencing project: providing services to taxonomists for standard genome sequencing and annotation.</title>
        <authorList>
            <consortium name="The Broad Institute Genomics Platform"/>
            <consortium name="The Broad Institute Genome Sequencing Center for Infectious Disease"/>
            <person name="Wu L."/>
            <person name="Ma J."/>
        </authorList>
    </citation>
    <scope>NUCLEOTIDE SEQUENCE [LARGE SCALE GENOMIC DNA]</scope>
    <source>
        <strain evidence="7">KCTC 52924</strain>
    </source>
</reference>
<dbReference type="NCBIfam" id="TIGR02937">
    <property type="entry name" value="sigma70-ECF"/>
    <property type="match status" value="1"/>
</dbReference>
<dbReference type="InterPro" id="IPR014327">
    <property type="entry name" value="RNA_pol_sigma70_bacteroid"/>
</dbReference>
<accession>A0ABW5VHW1</accession>
<sequence>MSSKDLSITPKEFKHLFDTLYSPLCLFAHKYLEDIDDSKDVVQDVFLKIWQKKIIIKDKSAAKSYLYTAVRNKCLDFLKSSYSQKKEQRIGLDIKQLEGDAFFAREVLLVETTEIIDKALNSLPKKHKRIIRLGMDGLSNEQIAEHLQVSVNTIKSQKKLAYSKLRLLLKNDVFRIVMLLIL</sequence>
<dbReference type="PRINTS" id="PR00038">
    <property type="entry name" value="HTHLUXR"/>
</dbReference>
<dbReference type="InterPro" id="IPR007627">
    <property type="entry name" value="RNA_pol_sigma70_r2"/>
</dbReference>
<keyword evidence="7" id="KW-1185">Reference proteome</keyword>
<evidence type="ECO:0000256" key="2">
    <source>
        <dbReference type="ARBA" id="ARBA00023015"/>
    </source>
</evidence>
<dbReference type="SMART" id="SM00421">
    <property type="entry name" value="HTH_LUXR"/>
    <property type="match status" value="1"/>
</dbReference>
<dbReference type="Pfam" id="PF08281">
    <property type="entry name" value="Sigma70_r4_2"/>
    <property type="match status" value="1"/>
</dbReference>
<dbReference type="SUPFAM" id="SSF88659">
    <property type="entry name" value="Sigma3 and sigma4 domains of RNA polymerase sigma factors"/>
    <property type="match status" value="1"/>
</dbReference>
<evidence type="ECO:0000313" key="7">
    <source>
        <dbReference type="Proteomes" id="UP001597532"/>
    </source>
</evidence>
<feature type="domain" description="HTH luxR-type" evidence="5">
    <location>
        <begin position="120"/>
        <end position="177"/>
    </location>
</feature>
<dbReference type="InterPro" id="IPR036388">
    <property type="entry name" value="WH-like_DNA-bd_sf"/>
</dbReference>